<proteinExistence type="predicted"/>
<feature type="compositionally biased region" description="Basic and acidic residues" evidence="1">
    <location>
        <begin position="40"/>
        <end position="62"/>
    </location>
</feature>
<dbReference type="EMBL" id="LN649232">
    <property type="protein sequence ID" value="CEI39849.1"/>
    <property type="molecule type" value="Genomic_DNA"/>
</dbReference>
<sequence>MPSSRTQSGLKAASEKSSKFLSTLKEAVRSTFSSNSESSNEEKGREKHRYKLQERPDLRSSQEEADWAYVHQEVLADCVPDKSPDKYRADQGMTLERYRAIADQDQLFCGPYRPPMDSPEAVAYGVQLRDEPRRHPMGERKVAARVRQFRAEAAYHEHRYHVESRRHAMKEREAAARRRQPRDEIAVNEEQFDAESRRYTMDERQGSASSSSSVYESETEAREAQLRAEAQLRVEAQLRADSARRRRMHAEAVARVDDATRRGRMRAEAAAREDELRPETRRFIN</sequence>
<evidence type="ECO:0000313" key="3">
    <source>
        <dbReference type="Proteomes" id="UP000245910"/>
    </source>
</evidence>
<evidence type="ECO:0000256" key="1">
    <source>
        <dbReference type="SAM" id="MobiDB-lite"/>
    </source>
</evidence>
<reference evidence="3" key="1">
    <citation type="submission" date="2014-10" db="EMBL/GenBank/DDBJ databases">
        <authorList>
            <person name="King R."/>
        </authorList>
    </citation>
    <scope>NUCLEOTIDE SEQUENCE [LARGE SCALE GENOMIC DNA]</scope>
    <source>
        <strain evidence="3">A3/5</strain>
    </source>
</reference>
<dbReference type="Proteomes" id="UP000245910">
    <property type="component" value="Chromosome IIII"/>
</dbReference>
<evidence type="ECO:0000313" key="2">
    <source>
        <dbReference type="EMBL" id="CEI39849.1"/>
    </source>
</evidence>
<organism evidence="2 3">
    <name type="scientific">Fusarium venenatum</name>
    <dbReference type="NCBI Taxonomy" id="56646"/>
    <lineage>
        <taxon>Eukaryota</taxon>
        <taxon>Fungi</taxon>
        <taxon>Dikarya</taxon>
        <taxon>Ascomycota</taxon>
        <taxon>Pezizomycotina</taxon>
        <taxon>Sordariomycetes</taxon>
        <taxon>Hypocreomycetidae</taxon>
        <taxon>Hypocreales</taxon>
        <taxon>Nectriaceae</taxon>
        <taxon>Fusarium</taxon>
    </lineage>
</organism>
<feature type="region of interest" description="Disordered" evidence="1">
    <location>
        <begin position="259"/>
        <end position="285"/>
    </location>
</feature>
<dbReference type="AlphaFoldDB" id="A0A2L2T3M9"/>
<dbReference type="OrthoDB" id="10557822at2759"/>
<name>A0A2L2T3M9_9HYPO</name>
<feature type="compositionally biased region" description="Basic and acidic residues" evidence="1">
    <location>
        <begin position="194"/>
        <end position="205"/>
    </location>
</feature>
<keyword evidence="3" id="KW-1185">Reference proteome</keyword>
<feature type="region of interest" description="Disordered" evidence="1">
    <location>
        <begin position="28"/>
        <end position="63"/>
    </location>
</feature>
<feature type="compositionally biased region" description="Basic and acidic residues" evidence="1">
    <location>
        <begin position="161"/>
        <end position="185"/>
    </location>
</feature>
<feature type="region of interest" description="Disordered" evidence="1">
    <location>
        <begin position="161"/>
        <end position="226"/>
    </location>
</feature>
<accession>A0A2L2T3M9</accession>
<feature type="compositionally biased region" description="Low complexity" evidence="1">
    <location>
        <begin position="207"/>
        <end position="216"/>
    </location>
</feature>
<protein>
    <submittedName>
        <fullName evidence="2">Uncharacterized protein</fullName>
    </submittedName>
</protein>